<dbReference type="AlphaFoldDB" id="A0AAE3LKR8"/>
<keyword evidence="3" id="KW-1185">Reference proteome</keyword>
<dbReference type="Pfam" id="PF18935">
    <property type="entry name" value="DUF5683"/>
    <property type="match status" value="1"/>
</dbReference>
<evidence type="ECO:0000259" key="1">
    <source>
        <dbReference type="Pfam" id="PF18935"/>
    </source>
</evidence>
<sequence>MRKILIISILLFTAVTGYTQNQDTVNVLQNTANADSAVKEVITAKVVVEDSAKKETRKRDTFFLKKKEYTPRGATLRSLILPGWGQAYNKQYWKIPVVAAAVGVPIGFYIDNRVWYLRSKQAVDIAFEIEKNSEREAELVEKLHPQFRISYNNVKDRPNGLEQFKSNAIRNRNYFRQNQDYSLLWTLALWGLNVADATVFAHLKNFDVSDDISMKIEPVYFNMSRTPGVRLVFTRRK</sequence>
<reference evidence="2" key="1">
    <citation type="submission" date="2022-10" db="EMBL/GenBank/DDBJ databases">
        <authorList>
            <person name="Kim H.S."/>
            <person name="Kim J.-S."/>
            <person name="Suh M.K."/>
            <person name="Eom M.K."/>
            <person name="Lee J.-S."/>
        </authorList>
    </citation>
    <scope>NUCLEOTIDE SEQUENCE</scope>
    <source>
        <strain evidence="2">LIP-5</strain>
    </source>
</reference>
<comment type="caution">
    <text evidence="2">The sequence shown here is derived from an EMBL/GenBank/DDBJ whole genome shotgun (WGS) entry which is preliminary data.</text>
</comment>
<protein>
    <submittedName>
        <fullName evidence="2">DUF5683 domain-containing protein</fullName>
    </submittedName>
</protein>
<feature type="domain" description="DUF5683" evidence="1">
    <location>
        <begin position="69"/>
        <end position="233"/>
    </location>
</feature>
<evidence type="ECO:0000313" key="3">
    <source>
        <dbReference type="Proteomes" id="UP001209317"/>
    </source>
</evidence>
<accession>A0AAE3LKR8</accession>
<proteinExistence type="predicted"/>
<name>A0AAE3LKR8_9BACT</name>
<dbReference type="RefSeq" id="WP_263038358.1">
    <property type="nucleotide sequence ID" value="NZ_JAOTPL010000014.1"/>
</dbReference>
<dbReference type="EMBL" id="JAOTPL010000014">
    <property type="protein sequence ID" value="MCU7694873.1"/>
    <property type="molecule type" value="Genomic_DNA"/>
</dbReference>
<organism evidence="2 3">
    <name type="scientific">Haoranjiania flava</name>
    <dbReference type="NCBI Taxonomy" id="1856322"/>
    <lineage>
        <taxon>Bacteria</taxon>
        <taxon>Pseudomonadati</taxon>
        <taxon>Bacteroidota</taxon>
        <taxon>Chitinophagia</taxon>
        <taxon>Chitinophagales</taxon>
        <taxon>Chitinophagaceae</taxon>
        <taxon>Haoranjiania</taxon>
    </lineage>
</organism>
<dbReference type="Proteomes" id="UP001209317">
    <property type="component" value="Unassembled WGS sequence"/>
</dbReference>
<evidence type="ECO:0000313" key="2">
    <source>
        <dbReference type="EMBL" id="MCU7694873.1"/>
    </source>
</evidence>
<gene>
    <name evidence="2" type="ORF">OD355_10135</name>
</gene>
<dbReference type="InterPro" id="IPR043738">
    <property type="entry name" value="DUF5683"/>
</dbReference>